<dbReference type="GO" id="GO:0032153">
    <property type="term" value="C:cell division site"/>
    <property type="evidence" value="ECO:0007669"/>
    <property type="project" value="TreeGrafter"/>
</dbReference>
<evidence type="ECO:0000313" key="10">
    <source>
        <dbReference type="EMBL" id="QCI24309.1"/>
    </source>
</evidence>
<name>A0A4D6Y5B7_9GAMM</name>
<organism evidence="10 11">
    <name type="scientific">Buchnera aphidicola</name>
    <name type="common">Muscaphis stroyani</name>
    <dbReference type="NCBI Taxonomy" id="1241869"/>
    <lineage>
        <taxon>Bacteria</taxon>
        <taxon>Pseudomonadati</taxon>
        <taxon>Pseudomonadota</taxon>
        <taxon>Gammaproteobacteria</taxon>
        <taxon>Enterobacterales</taxon>
        <taxon>Erwiniaceae</taxon>
        <taxon>Buchnera</taxon>
    </lineage>
</organism>
<keyword evidence="4 9" id="KW-0812">Transmembrane</keyword>
<keyword evidence="7" id="KW-0131">Cell cycle</keyword>
<feature type="transmembrane region" description="Helical" evidence="9">
    <location>
        <begin position="21"/>
        <end position="42"/>
    </location>
</feature>
<evidence type="ECO:0000256" key="2">
    <source>
        <dbReference type="ARBA" id="ARBA00022475"/>
    </source>
</evidence>
<reference evidence="10 11" key="1">
    <citation type="submission" date="2018-12" db="EMBL/GenBank/DDBJ databases">
        <authorList>
            <person name="Chong R.A."/>
        </authorList>
    </citation>
    <scope>NUCLEOTIDE SEQUENCE [LARGE SCALE GENOMIC DNA]</scope>
    <source>
        <strain evidence="10 11">Mst</strain>
    </source>
</reference>
<dbReference type="Pfam" id="PF04999">
    <property type="entry name" value="FtsL"/>
    <property type="match status" value="1"/>
</dbReference>
<reference evidence="10 11" key="2">
    <citation type="submission" date="2019-05" db="EMBL/GenBank/DDBJ databases">
        <title>Genome evolution of the obligate endosymbiont Buchnera aphidicola.</title>
        <authorList>
            <person name="Moran N.A."/>
        </authorList>
    </citation>
    <scope>NUCLEOTIDE SEQUENCE [LARGE SCALE GENOMIC DNA]</scope>
    <source>
        <strain evidence="10 11">Mst</strain>
    </source>
</reference>
<sequence length="84" mass="9978">MKKQRYNLPKIIKNDFFEYSKIHLILLLSIILSANCIVITVYNTRLLISQNEKIKLQIKKKKSEWRNLIIEKYSISINSAIIKN</sequence>
<gene>
    <name evidence="10" type="primary">ftsL</name>
    <name evidence="10" type="ORF">D9V75_01070</name>
</gene>
<keyword evidence="6 9" id="KW-0472">Membrane</keyword>
<dbReference type="EMBL" id="CP034861">
    <property type="protein sequence ID" value="QCI24309.1"/>
    <property type="molecule type" value="Genomic_DNA"/>
</dbReference>
<dbReference type="InterPro" id="IPR011922">
    <property type="entry name" value="Cell_div_FtsL"/>
</dbReference>
<evidence type="ECO:0000256" key="6">
    <source>
        <dbReference type="ARBA" id="ARBA00023136"/>
    </source>
</evidence>
<dbReference type="AlphaFoldDB" id="A0A4D6Y5B7"/>
<proteinExistence type="predicted"/>
<keyword evidence="3 10" id="KW-0132">Cell division</keyword>
<evidence type="ECO:0000256" key="3">
    <source>
        <dbReference type="ARBA" id="ARBA00022618"/>
    </source>
</evidence>
<accession>A0A4D6Y5B7</accession>
<evidence type="ECO:0000256" key="7">
    <source>
        <dbReference type="ARBA" id="ARBA00023306"/>
    </source>
</evidence>
<dbReference type="PANTHER" id="PTHR37479:SF1">
    <property type="entry name" value="CELL DIVISION PROTEIN FTSL"/>
    <property type="match status" value="1"/>
</dbReference>
<dbReference type="Proteomes" id="UP000298673">
    <property type="component" value="Chromosome"/>
</dbReference>
<keyword evidence="2" id="KW-1003">Cell membrane</keyword>
<dbReference type="PANTHER" id="PTHR37479">
    <property type="entry name" value="CELL DIVISION PROTEIN FTSL"/>
    <property type="match status" value="1"/>
</dbReference>
<protein>
    <recommendedName>
        <fullName evidence="8">Cell division protein FtsL</fullName>
    </recommendedName>
</protein>
<dbReference type="GO" id="GO:0005886">
    <property type="term" value="C:plasma membrane"/>
    <property type="evidence" value="ECO:0007669"/>
    <property type="project" value="UniProtKB-SubCell"/>
</dbReference>
<evidence type="ECO:0000256" key="8">
    <source>
        <dbReference type="NCBIfam" id="TIGR02209"/>
    </source>
</evidence>
<evidence type="ECO:0000256" key="1">
    <source>
        <dbReference type="ARBA" id="ARBA00004401"/>
    </source>
</evidence>
<dbReference type="RefSeq" id="WP_158343430.1">
    <property type="nucleotide sequence ID" value="NZ_CP034861.1"/>
</dbReference>
<evidence type="ECO:0000256" key="9">
    <source>
        <dbReference type="SAM" id="Phobius"/>
    </source>
</evidence>
<keyword evidence="5 9" id="KW-1133">Transmembrane helix</keyword>
<dbReference type="NCBIfam" id="TIGR02209">
    <property type="entry name" value="ftsL_broad"/>
    <property type="match status" value="1"/>
</dbReference>
<evidence type="ECO:0000256" key="4">
    <source>
        <dbReference type="ARBA" id="ARBA00022692"/>
    </source>
</evidence>
<evidence type="ECO:0000313" key="11">
    <source>
        <dbReference type="Proteomes" id="UP000298673"/>
    </source>
</evidence>
<evidence type="ECO:0000256" key="5">
    <source>
        <dbReference type="ARBA" id="ARBA00022989"/>
    </source>
</evidence>
<dbReference type="GO" id="GO:0043093">
    <property type="term" value="P:FtsZ-dependent cytokinesis"/>
    <property type="evidence" value="ECO:0007669"/>
    <property type="project" value="TreeGrafter"/>
</dbReference>
<comment type="subcellular location">
    <subcellularLocation>
        <location evidence="1">Cell membrane</location>
        <topology evidence="1">Single-pass type II membrane protein</topology>
    </subcellularLocation>
</comment>